<reference evidence="2" key="1">
    <citation type="journal article" date="2015" name="Genome Biol. Evol.">
        <title>Organellar Genomes of White Spruce (Picea glauca): Assembly and Annotation.</title>
        <authorList>
            <person name="Jackman S.D."/>
            <person name="Warren R.L."/>
            <person name="Gibb E.A."/>
            <person name="Vandervalk B.P."/>
            <person name="Mohamadi H."/>
            <person name="Chu J."/>
            <person name="Raymond A."/>
            <person name="Pleasance S."/>
            <person name="Coope R."/>
            <person name="Wildung M.R."/>
            <person name="Ritland C.E."/>
            <person name="Bousquet J."/>
            <person name="Jones S.J."/>
            <person name="Bohlmann J."/>
            <person name="Birol I."/>
        </authorList>
    </citation>
    <scope>NUCLEOTIDE SEQUENCE [LARGE SCALE GENOMIC DNA]</scope>
    <source>
        <tissue evidence="2">Flushing bud</tissue>
    </source>
</reference>
<evidence type="ECO:0000256" key="1">
    <source>
        <dbReference type="SAM" id="MobiDB-lite"/>
    </source>
</evidence>
<gene>
    <name evidence="2" type="ORF">ABT39_MTgene991</name>
</gene>
<geneLocation type="mitochondrion" evidence="2"/>
<accession>A0A101M525</accession>
<dbReference type="EMBL" id="LKAM01000001">
    <property type="protein sequence ID" value="KUM51145.1"/>
    <property type="molecule type" value="Genomic_DNA"/>
</dbReference>
<keyword evidence="2" id="KW-0496">Mitochondrion</keyword>
<comment type="caution">
    <text evidence="2">The sequence shown here is derived from an EMBL/GenBank/DDBJ whole genome shotgun (WGS) entry which is preliminary data.</text>
</comment>
<sequence length="87" mass="10194">MVSTMPNQFSSRIEIFSQLCEICGWEINNSPAETNRSPDDRKVRVRMGEHPPPSRSPCCPMTRPNRSERPYLIYIFAEYVSWVSEFH</sequence>
<name>A0A101M525_PICGL</name>
<feature type="compositionally biased region" description="Basic and acidic residues" evidence="1">
    <location>
        <begin position="36"/>
        <end position="49"/>
    </location>
</feature>
<dbReference type="AlphaFoldDB" id="A0A101M525"/>
<organism evidence="2">
    <name type="scientific">Picea glauca</name>
    <name type="common">White spruce</name>
    <name type="synonym">Pinus glauca</name>
    <dbReference type="NCBI Taxonomy" id="3330"/>
    <lineage>
        <taxon>Eukaryota</taxon>
        <taxon>Viridiplantae</taxon>
        <taxon>Streptophyta</taxon>
        <taxon>Embryophyta</taxon>
        <taxon>Tracheophyta</taxon>
        <taxon>Spermatophyta</taxon>
        <taxon>Pinopsida</taxon>
        <taxon>Pinidae</taxon>
        <taxon>Conifers I</taxon>
        <taxon>Pinales</taxon>
        <taxon>Pinaceae</taxon>
        <taxon>Picea</taxon>
    </lineage>
</organism>
<proteinExistence type="predicted"/>
<evidence type="ECO:0000313" key="2">
    <source>
        <dbReference type="EMBL" id="KUM51145.1"/>
    </source>
</evidence>
<protein>
    <submittedName>
        <fullName evidence="2">Uncharacterized protein</fullName>
    </submittedName>
</protein>
<feature type="region of interest" description="Disordered" evidence="1">
    <location>
        <begin position="31"/>
        <end position="63"/>
    </location>
</feature>